<sequence length="837" mass="92163">MIGNNIVLGNTAVVTPEPPGQIDNLTMAAENVHKQEFNIRNLSTRSVILYPTRAQIIRDVKEITLQPGPNQIVIDGLAPTVDEHSIKVEGTGSATITDVSVDLLPNRELFEDIYPSDDDDDDEETDDEHDSEAEQEAMIEVVNKIKDLNVRLLAEQETINSAATRLIISDYFGKGTVKDRPPPSDLGKLVEAYKEERQKIYRDHENSTAASEKIREQITKAEKQKAKLAKEWVKANEKKKKEEAKAKEKKLRKQAEVDKEKERVRLDRESFWPKKTYRVTINLESSTFTPSSSRRSSMDGATVVNLATSTFHEESDKELKSDTISLSLSYITHSASWSPRYDLSLNTVKCSGLLEYGAELKNTTSETWRDAKIILSTSQTNFSGLSETIPIMQPWHVRLLKGANRNSDSALFSQHEIQAKQIEWSQTAEQAERPRFELFGRDTTSGALFQAKRTARQEEKQGDLKNRIGKYMSQFDEGPAVQAFGSSGEKAHVGRRMFASPAARGGIVFGGAPDPQNNDPQSLMYTETKMQEECKEEEDHMDFGLFHGPNDPAPNSLTFEAGAWEESGMSTSYDVPGTKTLIPSNSAIKHKIAKIEFKNVIFSHIVIGKLRQVAFLKARMRNNSKITLLKGPLGLTLDGSFLGQTKFPRCSAGESFSLPLGVDPSLNVTYPKPIVRRSQSGIFSKEDSNIFSRTLVIMNTKPNASCELTVLDQIPVSEDERLRIEITSPNGLKPGGQSVRTGVDAAVPRVGAGGGKDKGTAKDARGSVYGSSGEAANGKWGTAIATAKKGGEVVWNVKLNPGHGVKLTLEYECTFPGGENIHSVAGAVTSGNPRLFG</sequence>
<accession>A0A9P7YH30</accession>
<dbReference type="InterPro" id="IPR011935">
    <property type="entry name" value="CHP02231"/>
</dbReference>
<evidence type="ECO:0000313" key="6">
    <source>
        <dbReference type="Proteomes" id="UP000824998"/>
    </source>
</evidence>
<dbReference type="PANTHER" id="PTHR31005">
    <property type="entry name" value="DUF4139 DOMAIN-CONTAINING PROTEIN"/>
    <property type="match status" value="1"/>
</dbReference>
<feature type="domain" description="DUF4139" evidence="3">
    <location>
        <begin position="326"/>
        <end position="816"/>
    </location>
</feature>
<keyword evidence="6" id="KW-1185">Reference proteome</keyword>
<dbReference type="InterPro" id="IPR037291">
    <property type="entry name" value="DUF4139"/>
</dbReference>
<dbReference type="PANTHER" id="PTHR31005:SF8">
    <property type="entry name" value="DUF4139 DOMAIN-CONTAINING PROTEIN"/>
    <property type="match status" value="1"/>
</dbReference>
<reference evidence="5" key="1">
    <citation type="journal article" date="2021" name="IMA Fungus">
        <title>Genomic characterization of three marine fungi, including Emericellopsis atlantica sp. nov. with signatures of a generalist lifestyle and marine biomass degradation.</title>
        <authorList>
            <person name="Hagestad O.C."/>
            <person name="Hou L."/>
            <person name="Andersen J.H."/>
            <person name="Hansen E.H."/>
            <person name="Altermark B."/>
            <person name="Li C."/>
            <person name="Kuhnert E."/>
            <person name="Cox R.J."/>
            <person name="Crous P.W."/>
            <person name="Spatafora J.W."/>
            <person name="Lail K."/>
            <person name="Amirebrahimi M."/>
            <person name="Lipzen A."/>
            <person name="Pangilinan J."/>
            <person name="Andreopoulos W."/>
            <person name="Hayes R.D."/>
            <person name="Ng V."/>
            <person name="Grigoriev I.V."/>
            <person name="Jackson S.A."/>
            <person name="Sutton T.D.S."/>
            <person name="Dobson A.D.W."/>
            <person name="Rama T."/>
        </authorList>
    </citation>
    <scope>NUCLEOTIDE SEQUENCE</scope>
    <source>
        <strain evidence="5">TRa018bII</strain>
    </source>
</reference>
<evidence type="ECO:0000259" key="3">
    <source>
        <dbReference type="Pfam" id="PF13598"/>
    </source>
</evidence>
<gene>
    <name evidence="5" type="ORF">BJ875DRAFT_426897</name>
</gene>
<dbReference type="Pfam" id="PF13600">
    <property type="entry name" value="DUF4140"/>
    <property type="match status" value="1"/>
</dbReference>
<feature type="region of interest" description="Disordered" evidence="2">
    <location>
        <begin position="112"/>
        <end position="133"/>
    </location>
</feature>
<evidence type="ECO:0000259" key="4">
    <source>
        <dbReference type="Pfam" id="PF13600"/>
    </source>
</evidence>
<name>A0A9P7YH30_9HELO</name>
<dbReference type="Pfam" id="PF13598">
    <property type="entry name" value="DUF4139"/>
    <property type="match status" value="1"/>
</dbReference>
<feature type="domain" description="DUF4140" evidence="4">
    <location>
        <begin position="47"/>
        <end position="165"/>
    </location>
</feature>
<organism evidence="5 6">
    <name type="scientific">Amylocarpus encephaloides</name>
    <dbReference type="NCBI Taxonomy" id="45428"/>
    <lineage>
        <taxon>Eukaryota</taxon>
        <taxon>Fungi</taxon>
        <taxon>Dikarya</taxon>
        <taxon>Ascomycota</taxon>
        <taxon>Pezizomycotina</taxon>
        <taxon>Leotiomycetes</taxon>
        <taxon>Helotiales</taxon>
        <taxon>Helotiales incertae sedis</taxon>
        <taxon>Amylocarpus</taxon>
    </lineage>
</organism>
<dbReference type="EMBL" id="MU251526">
    <property type="protein sequence ID" value="KAG9232863.1"/>
    <property type="molecule type" value="Genomic_DNA"/>
</dbReference>
<keyword evidence="1" id="KW-0175">Coiled coil</keyword>
<comment type="caution">
    <text evidence="5">The sequence shown here is derived from an EMBL/GenBank/DDBJ whole genome shotgun (WGS) entry which is preliminary data.</text>
</comment>
<dbReference type="Proteomes" id="UP000824998">
    <property type="component" value="Unassembled WGS sequence"/>
</dbReference>
<proteinExistence type="predicted"/>
<protein>
    <recommendedName>
        <fullName evidence="7">DUF4139 domain-containing protein</fullName>
    </recommendedName>
</protein>
<evidence type="ECO:0000256" key="1">
    <source>
        <dbReference type="SAM" id="Coils"/>
    </source>
</evidence>
<evidence type="ECO:0000256" key="2">
    <source>
        <dbReference type="SAM" id="MobiDB-lite"/>
    </source>
</evidence>
<dbReference type="OrthoDB" id="10068793at2759"/>
<feature type="region of interest" description="Disordered" evidence="2">
    <location>
        <begin position="749"/>
        <end position="772"/>
    </location>
</feature>
<feature type="compositionally biased region" description="Acidic residues" evidence="2">
    <location>
        <begin position="114"/>
        <end position="133"/>
    </location>
</feature>
<evidence type="ECO:0000313" key="5">
    <source>
        <dbReference type="EMBL" id="KAG9232863.1"/>
    </source>
</evidence>
<feature type="compositionally biased region" description="Basic and acidic residues" evidence="2">
    <location>
        <begin position="755"/>
        <end position="765"/>
    </location>
</feature>
<dbReference type="InterPro" id="IPR025554">
    <property type="entry name" value="DUF4140"/>
</dbReference>
<evidence type="ECO:0008006" key="7">
    <source>
        <dbReference type="Google" id="ProtNLM"/>
    </source>
</evidence>
<dbReference type="AlphaFoldDB" id="A0A9P7YH30"/>
<feature type="coiled-coil region" evidence="1">
    <location>
        <begin position="204"/>
        <end position="263"/>
    </location>
</feature>